<accession>A0AAX6SDL4</accession>
<reference evidence="3" key="1">
    <citation type="submission" date="2025-08" db="UniProtKB">
        <authorList>
            <consortium name="RefSeq"/>
        </authorList>
    </citation>
    <scope>IDENTIFICATION</scope>
</reference>
<sequence>MRRQGKNASTSSQLPKADKGIIEGKEIKTHVAKHLKDIIGGTKGRTQKCGEAFQPRHVQGLFAGRRRDPFGRQKQQPRPGLRGAPGAKAMAPRLQLEKAAWRWAETVRREEGSQEHIETTYRIWLEPCIRCVCRRNCKGNPDCLVGTGPSPKRSFWRKGGGRMNTGDGWKSETHRPKCPNIGFHGQRCRSTSLGT</sequence>
<feature type="region of interest" description="Disordered" evidence="1">
    <location>
        <begin position="1"/>
        <end position="22"/>
    </location>
</feature>
<dbReference type="Proteomes" id="UP000694906">
    <property type="component" value="Unplaced"/>
</dbReference>
<dbReference type="AlphaFoldDB" id="A0AAX6SDL4"/>
<name>A0AAX6SDL4_HETGA</name>
<keyword evidence="2" id="KW-1185">Reference proteome</keyword>
<proteinExistence type="predicted"/>
<dbReference type="CTD" id="116442"/>
<gene>
    <name evidence="3" type="primary">Rab39b</name>
</gene>
<dbReference type="RefSeq" id="XP_021108102.1">
    <property type="nucleotide sequence ID" value="XM_021252443.1"/>
</dbReference>
<feature type="compositionally biased region" description="Polar residues" evidence="1">
    <location>
        <begin position="1"/>
        <end position="14"/>
    </location>
</feature>
<evidence type="ECO:0000313" key="3">
    <source>
        <dbReference type="RefSeq" id="XP_021108102.1"/>
    </source>
</evidence>
<organism evidence="2 3">
    <name type="scientific">Heterocephalus glaber</name>
    <name type="common">Naked mole rat</name>
    <dbReference type="NCBI Taxonomy" id="10181"/>
    <lineage>
        <taxon>Eukaryota</taxon>
        <taxon>Metazoa</taxon>
        <taxon>Chordata</taxon>
        <taxon>Craniata</taxon>
        <taxon>Vertebrata</taxon>
        <taxon>Euteleostomi</taxon>
        <taxon>Mammalia</taxon>
        <taxon>Eutheria</taxon>
        <taxon>Euarchontoglires</taxon>
        <taxon>Glires</taxon>
        <taxon>Rodentia</taxon>
        <taxon>Hystricomorpha</taxon>
        <taxon>Bathyergidae</taxon>
        <taxon>Heterocephalus</taxon>
    </lineage>
</organism>
<protein>
    <submittedName>
        <fullName evidence="3">Ras-related protein Rab-39B isoform X2</fullName>
    </submittedName>
</protein>
<evidence type="ECO:0000256" key="1">
    <source>
        <dbReference type="SAM" id="MobiDB-lite"/>
    </source>
</evidence>
<evidence type="ECO:0000313" key="2">
    <source>
        <dbReference type="Proteomes" id="UP000694906"/>
    </source>
</evidence>
<feature type="region of interest" description="Disordered" evidence="1">
    <location>
        <begin position="61"/>
        <end position="92"/>
    </location>
</feature>
<dbReference type="GeneID" id="101718145"/>
<feature type="region of interest" description="Disordered" evidence="1">
    <location>
        <begin position="154"/>
        <end position="176"/>
    </location>
</feature>